<keyword evidence="1" id="KW-0732">Signal</keyword>
<dbReference type="InterPro" id="IPR000917">
    <property type="entry name" value="Sulfatase_N"/>
</dbReference>
<comment type="caution">
    <text evidence="3">The sequence shown here is derived from an EMBL/GenBank/DDBJ whole genome shotgun (WGS) entry which is preliminary data.</text>
</comment>
<gene>
    <name evidence="3" type="ORF">V5F32_22760</name>
</gene>
<proteinExistence type="predicted"/>
<dbReference type="RefSeq" id="WP_393994567.1">
    <property type="nucleotide sequence ID" value="NZ_JBAFVH010000019.1"/>
</dbReference>
<dbReference type="PANTHER" id="PTHR43751">
    <property type="entry name" value="SULFATASE"/>
    <property type="match status" value="1"/>
</dbReference>
<dbReference type="CDD" id="cd16142">
    <property type="entry name" value="ARS_like"/>
    <property type="match status" value="1"/>
</dbReference>
<dbReference type="PANTHER" id="PTHR43751:SF2">
    <property type="entry name" value="SULFATASE N-TERMINAL DOMAIN-CONTAINING PROTEIN"/>
    <property type="match status" value="1"/>
</dbReference>
<dbReference type="SUPFAM" id="SSF53649">
    <property type="entry name" value="Alkaline phosphatase-like"/>
    <property type="match status" value="1"/>
</dbReference>
<keyword evidence="4" id="KW-1185">Reference proteome</keyword>
<feature type="signal peptide" evidence="1">
    <location>
        <begin position="1"/>
        <end position="29"/>
    </location>
</feature>
<evidence type="ECO:0000259" key="2">
    <source>
        <dbReference type="Pfam" id="PF00884"/>
    </source>
</evidence>
<dbReference type="Gene3D" id="3.30.1120.10">
    <property type="match status" value="1"/>
</dbReference>
<dbReference type="Proteomes" id="UP001604002">
    <property type="component" value="Unassembled WGS sequence"/>
</dbReference>
<feature type="chain" id="PRO_5045577215" evidence="1">
    <location>
        <begin position="30"/>
        <end position="561"/>
    </location>
</feature>
<dbReference type="InterPro" id="IPR017850">
    <property type="entry name" value="Alkaline_phosphatase_core_sf"/>
</dbReference>
<evidence type="ECO:0000313" key="3">
    <source>
        <dbReference type="EMBL" id="MFG1375008.1"/>
    </source>
</evidence>
<dbReference type="InterPro" id="IPR052701">
    <property type="entry name" value="GAG_Ulvan_Degrading_Sulfatases"/>
</dbReference>
<accession>A0ABW7A293</accession>
<feature type="domain" description="Sulfatase N-terminal" evidence="2">
    <location>
        <begin position="36"/>
        <end position="396"/>
    </location>
</feature>
<sequence>MKIGSGAAQVLARGIIALGILGAPAAAVAQAPAKPPNILVIMGDDVGWFNVGAYHQGIMSGKTPNLDQLAADGMRFTDYYAEASCTAGRANFITGELPIRTGLTTVGQAGADVGLPAEAVTLATVLKGQGYATGQFGKNHLGDLNKYLPTVHGFDEFFGYLYHLDAMSDPYWFDYPQEWVDKYGPRTLVHSYATDVDDSTEMPRWGRVGKQKIVDEGPLAPFPNMKDRQNWQEGRKAKYDMETFDDVLVEQSNAFMDKSKKDGKPFFLWHNTTRMHVFTFLPPKYQALMNPGSNYNVEEAGMAQLDDSVGALLKHLKDIGEDQNTIVIFTTDNGAEVFTWPDGGMTPFRATKGTVYEGGFRVPAIIRWPGKVKPGAVENGLFSGLDWFPTLAAAAGNPNVTTQLLQGAKFGDRTYKNHLDGYNQMDLLTGKGPTARHELFYFGGAQLGAVRIDDFKYQFYQQPYGWPGEKVTTDMPTIVNIRQDPFERTPSIRGETVNNLGAGYMNDFFAREFWRFVGVQEAVGKLAATAIDYPPMQAPASFNLDAVKRKVDEAIRTQAGQ</sequence>
<dbReference type="EMBL" id="JBAFVH010000019">
    <property type="protein sequence ID" value="MFG1375008.1"/>
    <property type="molecule type" value="Genomic_DNA"/>
</dbReference>
<organism evidence="3 4">
    <name type="scientific">Xanthobacter oligotrophicus</name>
    <dbReference type="NCBI Taxonomy" id="2607286"/>
    <lineage>
        <taxon>Bacteria</taxon>
        <taxon>Pseudomonadati</taxon>
        <taxon>Pseudomonadota</taxon>
        <taxon>Alphaproteobacteria</taxon>
        <taxon>Hyphomicrobiales</taxon>
        <taxon>Xanthobacteraceae</taxon>
        <taxon>Xanthobacter</taxon>
    </lineage>
</organism>
<dbReference type="Gene3D" id="3.40.720.10">
    <property type="entry name" value="Alkaline Phosphatase, subunit A"/>
    <property type="match status" value="1"/>
</dbReference>
<reference evidence="3 4" key="1">
    <citation type="submission" date="2024-02" db="EMBL/GenBank/DDBJ databases">
        <title>Expansion and revision of Xanthobacter and proposal of Roseixanthobacter gen. nov.</title>
        <authorList>
            <person name="Soltysiak M.P.M."/>
            <person name="Jalihal A."/>
            <person name="Ory A."/>
            <person name="Chrisophersen C."/>
            <person name="Lee A.D."/>
            <person name="Boulton J."/>
            <person name="Springer M."/>
        </authorList>
    </citation>
    <scope>NUCLEOTIDE SEQUENCE [LARGE SCALE GENOMIC DNA]</scope>
    <source>
        <strain evidence="3 4">23A</strain>
    </source>
</reference>
<protein>
    <submittedName>
        <fullName evidence="3">Arylsulfatase</fullName>
    </submittedName>
</protein>
<name>A0ABW7A293_9HYPH</name>
<evidence type="ECO:0000313" key="4">
    <source>
        <dbReference type="Proteomes" id="UP001604002"/>
    </source>
</evidence>
<evidence type="ECO:0000256" key="1">
    <source>
        <dbReference type="SAM" id="SignalP"/>
    </source>
</evidence>
<dbReference type="Pfam" id="PF00884">
    <property type="entry name" value="Sulfatase"/>
    <property type="match status" value="1"/>
</dbReference>